<dbReference type="SMART" id="SM00354">
    <property type="entry name" value="HTH_LACI"/>
    <property type="match status" value="1"/>
</dbReference>
<evidence type="ECO:0000313" key="6">
    <source>
        <dbReference type="Proteomes" id="UP000053244"/>
    </source>
</evidence>
<protein>
    <submittedName>
        <fullName evidence="5">LacI family transcriptional regulator</fullName>
    </submittedName>
</protein>
<evidence type="ECO:0000256" key="2">
    <source>
        <dbReference type="ARBA" id="ARBA00023125"/>
    </source>
</evidence>
<dbReference type="Pfam" id="PF00356">
    <property type="entry name" value="LacI"/>
    <property type="match status" value="1"/>
</dbReference>
<dbReference type="CDD" id="cd01392">
    <property type="entry name" value="HTH_LacI"/>
    <property type="match status" value="1"/>
</dbReference>
<dbReference type="CDD" id="cd06267">
    <property type="entry name" value="PBP1_LacI_sugar_binding-like"/>
    <property type="match status" value="1"/>
</dbReference>
<evidence type="ECO:0000256" key="3">
    <source>
        <dbReference type="ARBA" id="ARBA00023163"/>
    </source>
</evidence>
<accession>A0A0X3VC38</accession>
<name>A0A0X3VC38_9ACTN</name>
<keyword evidence="6" id="KW-1185">Reference proteome</keyword>
<proteinExistence type="predicted"/>
<keyword evidence="2" id="KW-0238">DNA-binding</keyword>
<dbReference type="PANTHER" id="PTHR30146:SF155">
    <property type="entry name" value="ALANINE RACEMASE"/>
    <property type="match status" value="1"/>
</dbReference>
<dbReference type="SUPFAM" id="SSF53822">
    <property type="entry name" value="Periplasmic binding protein-like I"/>
    <property type="match status" value="1"/>
</dbReference>
<dbReference type="Proteomes" id="UP000053244">
    <property type="component" value="Unassembled WGS sequence"/>
</dbReference>
<dbReference type="AlphaFoldDB" id="A0A0X3VC38"/>
<dbReference type="SUPFAM" id="SSF47413">
    <property type="entry name" value="lambda repressor-like DNA-binding domains"/>
    <property type="match status" value="1"/>
</dbReference>
<dbReference type="RefSeq" id="WP_067684552.1">
    <property type="nucleotide sequence ID" value="NZ_LLZH01000003.1"/>
</dbReference>
<organism evidence="5 6">
    <name type="scientific">Actinoplanes awajinensis subsp. mycoplanecinus</name>
    <dbReference type="NCBI Taxonomy" id="135947"/>
    <lineage>
        <taxon>Bacteria</taxon>
        <taxon>Bacillati</taxon>
        <taxon>Actinomycetota</taxon>
        <taxon>Actinomycetes</taxon>
        <taxon>Micromonosporales</taxon>
        <taxon>Micromonosporaceae</taxon>
        <taxon>Actinoplanes</taxon>
    </lineage>
</organism>
<dbReference type="InterPro" id="IPR028082">
    <property type="entry name" value="Peripla_BP_I"/>
</dbReference>
<dbReference type="Gene3D" id="3.40.50.2300">
    <property type="match status" value="2"/>
</dbReference>
<sequence>MRDVRAGLADVARRAGVSPATASRVLTGAGPASAASRSAVLAAAAELSYRAHPVARRLARGAGTRVVFAVRDARAGILRDPFVTRAAAAMAGVLDAYDIGLSLRHVGLECGADLVELAADRGLAGLVLAGHDDALLGHLPAELRARTAAIGAGGADVDSAAGVGALLTHLYETGRRRIALVAGPSWLAASAPPLAAYTALTRAAGLPSRVVRGDFTSDRGRTAARTVLRRWPDTDAIATVSDATALGVLQFLAEAGVRVPDDLAVTGFDDIPLAGVLHPALSTATHPVEEIAAAAVRAALGEPSPVTLFPSRPVLRTTSCGGSASTA</sequence>
<keyword evidence="3" id="KW-0804">Transcription</keyword>
<dbReference type="GO" id="GO:0003700">
    <property type="term" value="F:DNA-binding transcription factor activity"/>
    <property type="evidence" value="ECO:0007669"/>
    <property type="project" value="TreeGrafter"/>
</dbReference>
<keyword evidence="1" id="KW-0805">Transcription regulation</keyword>
<comment type="caution">
    <text evidence="5">The sequence shown here is derived from an EMBL/GenBank/DDBJ whole genome shotgun (WGS) entry which is preliminary data.</text>
</comment>
<feature type="domain" description="HTH lacI-type" evidence="4">
    <location>
        <begin position="6"/>
        <end position="60"/>
    </location>
</feature>
<dbReference type="PANTHER" id="PTHR30146">
    <property type="entry name" value="LACI-RELATED TRANSCRIPTIONAL REPRESSOR"/>
    <property type="match status" value="1"/>
</dbReference>
<dbReference type="GO" id="GO:0000976">
    <property type="term" value="F:transcription cis-regulatory region binding"/>
    <property type="evidence" value="ECO:0007669"/>
    <property type="project" value="TreeGrafter"/>
</dbReference>
<dbReference type="InterPro" id="IPR046335">
    <property type="entry name" value="LacI/GalR-like_sensor"/>
</dbReference>
<evidence type="ECO:0000313" key="5">
    <source>
        <dbReference type="EMBL" id="KUL42164.1"/>
    </source>
</evidence>
<dbReference type="PROSITE" id="PS00356">
    <property type="entry name" value="HTH_LACI_1"/>
    <property type="match status" value="1"/>
</dbReference>
<evidence type="ECO:0000259" key="4">
    <source>
        <dbReference type="PROSITE" id="PS50932"/>
    </source>
</evidence>
<dbReference type="OrthoDB" id="3208777at2"/>
<reference evidence="5 6" key="1">
    <citation type="submission" date="2015-10" db="EMBL/GenBank/DDBJ databases">
        <authorList>
            <person name="Gilbert D.G."/>
        </authorList>
    </citation>
    <scope>NUCLEOTIDE SEQUENCE [LARGE SCALE GENOMIC DNA]</scope>
    <source>
        <strain evidence="5 6">NRRL B-16712</strain>
    </source>
</reference>
<dbReference type="EMBL" id="LLZH01000003">
    <property type="protein sequence ID" value="KUL42164.1"/>
    <property type="molecule type" value="Genomic_DNA"/>
</dbReference>
<gene>
    <name evidence="5" type="ORF">ADL15_01960</name>
</gene>
<dbReference type="PROSITE" id="PS50932">
    <property type="entry name" value="HTH_LACI_2"/>
    <property type="match status" value="1"/>
</dbReference>
<dbReference type="InterPro" id="IPR010982">
    <property type="entry name" value="Lambda_DNA-bd_dom_sf"/>
</dbReference>
<dbReference type="Pfam" id="PF13377">
    <property type="entry name" value="Peripla_BP_3"/>
    <property type="match status" value="1"/>
</dbReference>
<dbReference type="InterPro" id="IPR000843">
    <property type="entry name" value="HTH_LacI"/>
</dbReference>
<dbReference type="Gene3D" id="1.10.260.40">
    <property type="entry name" value="lambda repressor-like DNA-binding domains"/>
    <property type="match status" value="1"/>
</dbReference>
<evidence type="ECO:0000256" key="1">
    <source>
        <dbReference type="ARBA" id="ARBA00023015"/>
    </source>
</evidence>